<keyword evidence="5" id="KW-0539">Nucleus</keyword>
<dbReference type="InterPro" id="IPR052035">
    <property type="entry name" value="ZnF_BED_domain_contain"/>
</dbReference>
<evidence type="ECO:0000256" key="5">
    <source>
        <dbReference type="ARBA" id="ARBA00023242"/>
    </source>
</evidence>
<evidence type="ECO:0000256" key="3">
    <source>
        <dbReference type="ARBA" id="ARBA00022771"/>
    </source>
</evidence>
<evidence type="ECO:0000313" key="7">
    <source>
        <dbReference type="Proteomes" id="UP000887540"/>
    </source>
</evidence>
<dbReference type="AlphaFoldDB" id="A0A914DD09"/>
<evidence type="ECO:0000313" key="8">
    <source>
        <dbReference type="WBParaSite" id="ACRNAN_scaffold2297.g27167.t1"/>
    </source>
</evidence>
<evidence type="ECO:0000256" key="1">
    <source>
        <dbReference type="ARBA" id="ARBA00004123"/>
    </source>
</evidence>
<feature type="compositionally biased region" description="Basic and acidic residues" evidence="6">
    <location>
        <begin position="79"/>
        <end position="89"/>
    </location>
</feature>
<organism evidence="7 8">
    <name type="scientific">Acrobeloides nanus</name>
    <dbReference type="NCBI Taxonomy" id="290746"/>
    <lineage>
        <taxon>Eukaryota</taxon>
        <taxon>Metazoa</taxon>
        <taxon>Ecdysozoa</taxon>
        <taxon>Nematoda</taxon>
        <taxon>Chromadorea</taxon>
        <taxon>Rhabditida</taxon>
        <taxon>Tylenchina</taxon>
        <taxon>Cephalobomorpha</taxon>
        <taxon>Cephaloboidea</taxon>
        <taxon>Cephalobidae</taxon>
        <taxon>Acrobeloides</taxon>
    </lineage>
</organism>
<dbReference type="PANTHER" id="PTHR46481">
    <property type="entry name" value="ZINC FINGER BED DOMAIN-CONTAINING PROTEIN 4"/>
    <property type="match status" value="1"/>
</dbReference>
<dbReference type="InterPro" id="IPR012337">
    <property type="entry name" value="RNaseH-like_sf"/>
</dbReference>
<feature type="compositionally biased region" description="Polar residues" evidence="6">
    <location>
        <begin position="66"/>
        <end position="77"/>
    </location>
</feature>
<evidence type="ECO:0000256" key="2">
    <source>
        <dbReference type="ARBA" id="ARBA00022723"/>
    </source>
</evidence>
<keyword evidence="2" id="KW-0479">Metal-binding</keyword>
<protein>
    <submittedName>
        <fullName evidence="8">HAT C-terminal dimerisation domain-containing protein</fullName>
    </submittedName>
</protein>
<reference evidence="8" key="1">
    <citation type="submission" date="2022-11" db="UniProtKB">
        <authorList>
            <consortium name="WormBaseParasite"/>
        </authorList>
    </citation>
    <scope>IDENTIFICATION</scope>
</reference>
<keyword evidence="3" id="KW-0863">Zinc-finger</keyword>
<feature type="region of interest" description="Disordered" evidence="6">
    <location>
        <begin position="34"/>
        <end position="93"/>
    </location>
</feature>
<proteinExistence type="predicted"/>
<evidence type="ECO:0000256" key="6">
    <source>
        <dbReference type="SAM" id="MobiDB-lite"/>
    </source>
</evidence>
<sequence>MLPDGYTCKECEIISPNNLKKFTPPPSTTVAMRHVREKHPEICKQIEEDERERKASRGIPDRKRASTASPNNAQNSAAKVEKTARERPPKQPRISWEMAIPYQQPNFNLCENEKLEQHQLENGVVEPVVGRITPLDLDSLKAMQKSTSSYEKSQLIKDDISEVLAVPQFSIQMLAHSTMQKLLHDMDPNVHLPSTSHDFYAILKEAKEKKVRHLQQIFENLPWRLNISYHIFKSDTNVDYVSVTAYYTTPRGCFEKAFLGTRQIEDEDIRGTILQILEKYGLKEDNVFKFVQSGSFSPSILSMESDLCDPDQNKADEIFDMENADHELKNLDLEKLQKEFHFESTHNAQLQKPLVSFEYALELAIQTAVGTASKNNGGLLKILSLSQRCQSSLANLYLKSTCQKWTPFPNLTGWGSIVVILNIFLKHKKQIFELAQQKSWEIPAPAQMSFLEELHQILYPFLNIFHKIHTNNGKNCIPISHVYSSVKYFIYALDSRMGERKGDAKVMSFILSEQLKSKFNFVVDSTDVDFDSLYLIAALLDPNFSHTVDPSMIGKISEEIYKMIRARTPPTSYISPTNSTILIKSEPALSPNDSEFDLPADTNPYLQSLFQTCQNIQVPTEISASNKETRNAMDPSRLAIQSYSSYALRNRTQNIDVTNFWAHCDPNFAPIKELAMEILSIPSAITNFSCTLDSILSQHKNDLKSGLLNDKIIVYLNKYDK</sequence>
<comment type="subcellular location">
    <subcellularLocation>
        <location evidence="1">Nucleus</location>
    </subcellularLocation>
</comment>
<keyword evidence="4" id="KW-0862">Zinc</keyword>
<dbReference type="GO" id="GO:0005634">
    <property type="term" value="C:nucleus"/>
    <property type="evidence" value="ECO:0007669"/>
    <property type="project" value="UniProtKB-SubCell"/>
</dbReference>
<keyword evidence="7" id="KW-1185">Reference proteome</keyword>
<dbReference type="Proteomes" id="UP000887540">
    <property type="component" value="Unplaced"/>
</dbReference>
<dbReference type="WBParaSite" id="ACRNAN_scaffold2297.g27167.t1">
    <property type="protein sequence ID" value="ACRNAN_scaffold2297.g27167.t1"/>
    <property type="gene ID" value="ACRNAN_scaffold2297.g27167"/>
</dbReference>
<evidence type="ECO:0000256" key="4">
    <source>
        <dbReference type="ARBA" id="ARBA00022833"/>
    </source>
</evidence>
<dbReference type="GO" id="GO:0008270">
    <property type="term" value="F:zinc ion binding"/>
    <property type="evidence" value="ECO:0007669"/>
    <property type="project" value="UniProtKB-KW"/>
</dbReference>
<accession>A0A914DD09</accession>
<name>A0A914DD09_9BILA</name>
<feature type="compositionally biased region" description="Basic and acidic residues" evidence="6">
    <location>
        <begin position="38"/>
        <end position="64"/>
    </location>
</feature>
<dbReference type="PANTHER" id="PTHR46481:SF10">
    <property type="entry name" value="ZINC FINGER BED DOMAIN-CONTAINING PROTEIN 39"/>
    <property type="match status" value="1"/>
</dbReference>
<dbReference type="SUPFAM" id="SSF53098">
    <property type="entry name" value="Ribonuclease H-like"/>
    <property type="match status" value="1"/>
</dbReference>